<dbReference type="GO" id="GO:0050627">
    <property type="term" value="F:mycothione reductase [NAD(P)H] activity"/>
    <property type="evidence" value="ECO:0007669"/>
    <property type="project" value="UniProtKB-EC"/>
</dbReference>
<dbReference type="SUPFAM" id="SSF55424">
    <property type="entry name" value="FAD/NAD-linked reductases, dimerisation (C-terminal) domain"/>
    <property type="match status" value="1"/>
</dbReference>
<evidence type="ECO:0000256" key="8">
    <source>
        <dbReference type="PIRSR" id="PIRSR000350-2"/>
    </source>
</evidence>
<dbReference type="GO" id="GO:0000166">
    <property type="term" value="F:nucleotide binding"/>
    <property type="evidence" value="ECO:0007669"/>
    <property type="project" value="UniProtKB-KW"/>
</dbReference>
<keyword evidence="9" id="KW-0547">Nucleotide-binding</keyword>
<evidence type="ECO:0000256" key="11">
    <source>
        <dbReference type="RuleBase" id="RU003691"/>
    </source>
</evidence>
<evidence type="ECO:0000256" key="4">
    <source>
        <dbReference type="ARBA" id="ARBA00022857"/>
    </source>
</evidence>
<evidence type="ECO:0000256" key="9">
    <source>
        <dbReference type="PIRSR" id="PIRSR000350-3"/>
    </source>
</evidence>
<accession>A0A6N7Z6N7</accession>
<dbReference type="PRINTS" id="PR00368">
    <property type="entry name" value="FADPNR"/>
</dbReference>
<proteinExistence type="inferred from homology"/>
<evidence type="ECO:0000313" key="15">
    <source>
        <dbReference type="Proteomes" id="UP000440096"/>
    </source>
</evidence>
<dbReference type="NCBIfam" id="NF005884">
    <property type="entry name" value="PRK07846.1"/>
    <property type="match status" value="1"/>
</dbReference>
<reference evidence="14 15" key="1">
    <citation type="submission" date="2019-11" db="EMBL/GenBank/DDBJ databases">
        <title>Draft genome of Amycolatopsis RM579.</title>
        <authorList>
            <person name="Duangmal K."/>
            <person name="Mingma R."/>
        </authorList>
    </citation>
    <scope>NUCLEOTIDE SEQUENCE [LARGE SCALE GENOMIC DNA]</scope>
    <source>
        <strain evidence="14 15">RM579</strain>
    </source>
</reference>
<keyword evidence="7 11" id="KW-0676">Redox-active center</keyword>
<evidence type="ECO:0000256" key="6">
    <source>
        <dbReference type="ARBA" id="ARBA00023157"/>
    </source>
</evidence>
<dbReference type="InterPro" id="IPR004099">
    <property type="entry name" value="Pyr_nucl-diS_OxRdtase_dimer"/>
</dbReference>
<feature type="disulfide bond" description="Redox-active" evidence="10">
    <location>
        <begin position="40"/>
        <end position="45"/>
    </location>
</feature>
<evidence type="ECO:0000256" key="7">
    <source>
        <dbReference type="ARBA" id="ARBA00023284"/>
    </source>
</evidence>
<evidence type="ECO:0000259" key="12">
    <source>
        <dbReference type="Pfam" id="PF02852"/>
    </source>
</evidence>
<dbReference type="EMBL" id="WMBA01000019">
    <property type="protein sequence ID" value="MTD55266.1"/>
    <property type="molecule type" value="Genomic_DNA"/>
</dbReference>
<feature type="binding site" evidence="9">
    <location>
        <position position="309"/>
    </location>
    <ligand>
        <name>FAD</name>
        <dbReference type="ChEBI" id="CHEBI:57692"/>
    </ligand>
</feature>
<dbReference type="PANTHER" id="PTHR43014:SF5">
    <property type="entry name" value="GLUTATHIONE REDUCTASE (NADPH)"/>
    <property type="match status" value="1"/>
</dbReference>
<feature type="binding site" evidence="9">
    <location>
        <position position="268"/>
    </location>
    <ligand>
        <name>NAD(+)</name>
        <dbReference type="ChEBI" id="CHEBI:57540"/>
    </ligand>
</feature>
<keyword evidence="9" id="KW-0520">NAD</keyword>
<dbReference type="PIRSF" id="PIRSF000350">
    <property type="entry name" value="Mercury_reductase_MerA"/>
    <property type="match status" value="1"/>
</dbReference>
<dbReference type="InterPro" id="IPR036188">
    <property type="entry name" value="FAD/NAD-bd_sf"/>
</dbReference>
<dbReference type="Pfam" id="PF07992">
    <property type="entry name" value="Pyr_redox_2"/>
    <property type="match status" value="1"/>
</dbReference>
<dbReference type="Gene3D" id="3.30.390.30">
    <property type="match status" value="1"/>
</dbReference>
<keyword evidence="15" id="KW-1185">Reference proteome</keyword>
<evidence type="ECO:0000259" key="13">
    <source>
        <dbReference type="Pfam" id="PF07992"/>
    </source>
</evidence>
<keyword evidence="4" id="KW-0521">NADP</keyword>
<dbReference type="PANTHER" id="PTHR43014">
    <property type="entry name" value="MERCURIC REDUCTASE"/>
    <property type="match status" value="1"/>
</dbReference>
<comment type="caution">
    <text evidence="14">The sequence shown here is derived from an EMBL/GenBank/DDBJ whole genome shotgun (WGS) entry which is preliminary data.</text>
</comment>
<protein>
    <submittedName>
        <fullName evidence="14">Mycothione reductase</fullName>
        <ecNumber evidence="14">1.8.1.15</ecNumber>
    </submittedName>
</protein>
<dbReference type="Pfam" id="PF02852">
    <property type="entry name" value="Pyr_redox_dim"/>
    <property type="match status" value="1"/>
</dbReference>
<organism evidence="14 15">
    <name type="scientific">Amycolatopsis pithecellobii</name>
    <dbReference type="NCBI Taxonomy" id="664692"/>
    <lineage>
        <taxon>Bacteria</taxon>
        <taxon>Bacillati</taxon>
        <taxon>Actinomycetota</taxon>
        <taxon>Actinomycetes</taxon>
        <taxon>Pseudonocardiales</taxon>
        <taxon>Pseudonocardiaceae</taxon>
        <taxon>Amycolatopsis</taxon>
    </lineage>
</organism>
<feature type="binding site" evidence="9">
    <location>
        <begin position="179"/>
        <end position="186"/>
    </location>
    <ligand>
        <name>NAD(+)</name>
        <dbReference type="ChEBI" id="CHEBI:57540"/>
    </ligand>
</feature>
<dbReference type="InterPro" id="IPR016156">
    <property type="entry name" value="FAD/NAD-linked_Rdtase_dimer_sf"/>
</dbReference>
<feature type="domain" description="FAD/NAD(P)-binding" evidence="13">
    <location>
        <begin position="5"/>
        <end position="323"/>
    </location>
</feature>
<dbReference type="InterPro" id="IPR023753">
    <property type="entry name" value="FAD/NAD-binding_dom"/>
</dbReference>
<sequence length="459" mass="49763">MTENFDVAIIGTGSGNSLLTADYDRLKVAIIERDVFGGTCLNRGCIPTKMFVYAADVAETVRHSSRYGVDARLDTVRWNDIADRVFGRIDPIAAGGEDYRKSLDNVTVFNGEARFTGERTLEIRSADGSSRHIVADDIVLAAGASPRIPPIPGLSEIPYHTSDTVLRIRELPRSLIILGGGFVAAEMAHIFGSFGVDITIISRGTLLAREDEDISREFTRQYSDRFTTYLNADILEAAPGGDGTVRIDVRVDGERISVAAEALLVATGRTPASETLALDVAGVEVDAAGYVVTDKFLRTTVPGIWALGDITNPAQLKHTANAEARIVAHNLVHPDDLRAIDLWPIPHAVFAGPQIASVGLTEQELRRAGTRAYVTATHHYGDVAYGWAMEDTENFCKLIADAETRVLLGAHIIGPNASMLIQQLIQGMKFGQTVDEMARGMLYIHPALSELVENALLKL</sequence>
<feature type="binding site" evidence="9">
    <location>
        <position position="49"/>
    </location>
    <ligand>
        <name>FAD</name>
        <dbReference type="ChEBI" id="CHEBI:57692"/>
    </ligand>
</feature>
<dbReference type="InterPro" id="IPR001100">
    <property type="entry name" value="Pyr_nuc-diS_OxRdtase"/>
</dbReference>
<dbReference type="EC" id="1.8.1.15" evidence="14"/>
<evidence type="ECO:0000256" key="2">
    <source>
        <dbReference type="ARBA" id="ARBA00022630"/>
    </source>
</evidence>
<keyword evidence="6" id="KW-1015">Disulfide bond</keyword>
<keyword evidence="2 11" id="KW-0285">Flavoprotein</keyword>
<evidence type="ECO:0000256" key="10">
    <source>
        <dbReference type="PIRSR" id="PIRSR000350-4"/>
    </source>
</evidence>
<dbReference type="InterPro" id="IPR012999">
    <property type="entry name" value="Pyr_OxRdtase_I_AS"/>
</dbReference>
<dbReference type="Gene3D" id="3.50.50.60">
    <property type="entry name" value="FAD/NAD(P)-binding domain"/>
    <property type="match status" value="2"/>
</dbReference>
<dbReference type="AlphaFoldDB" id="A0A6N7Z6N7"/>
<evidence type="ECO:0000256" key="5">
    <source>
        <dbReference type="ARBA" id="ARBA00023002"/>
    </source>
</evidence>
<evidence type="ECO:0000256" key="1">
    <source>
        <dbReference type="ARBA" id="ARBA00007532"/>
    </source>
</evidence>
<evidence type="ECO:0000256" key="3">
    <source>
        <dbReference type="ARBA" id="ARBA00022827"/>
    </source>
</evidence>
<keyword evidence="3 9" id="KW-0274">FAD</keyword>
<dbReference type="SUPFAM" id="SSF51905">
    <property type="entry name" value="FAD/NAD(P)-binding domain"/>
    <property type="match status" value="1"/>
</dbReference>
<gene>
    <name evidence="14" type="ORF">GKO32_14935</name>
</gene>
<dbReference type="PRINTS" id="PR00411">
    <property type="entry name" value="PNDRDTASEI"/>
</dbReference>
<dbReference type="PROSITE" id="PS00076">
    <property type="entry name" value="PYRIDINE_REDOX_1"/>
    <property type="match status" value="1"/>
</dbReference>
<dbReference type="Proteomes" id="UP000440096">
    <property type="component" value="Unassembled WGS sequence"/>
</dbReference>
<name>A0A6N7Z6N7_9PSEU</name>
<keyword evidence="5 11" id="KW-0560">Oxidoreductase</keyword>
<feature type="active site" description="Proton acceptor" evidence="8">
    <location>
        <position position="445"/>
    </location>
</feature>
<evidence type="ECO:0000313" key="14">
    <source>
        <dbReference type="EMBL" id="MTD55266.1"/>
    </source>
</evidence>
<comment type="cofactor">
    <cofactor evidence="9">
        <name>FAD</name>
        <dbReference type="ChEBI" id="CHEBI:57692"/>
    </cofactor>
    <text evidence="9">Binds 1 FAD per subunit.</text>
</comment>
<feature type="domain" description="Pyridine nucleotide-disulphide oxidoreductase dimerisation" evidence="12">
    <location>
        <begin position="345"/>
        <end position="455"/>
    </location>
</feature>
<comment type="similarity">
    <text evidence="1 11">Belongs to the class-I pyridine nucleotide-disulfide oxidoreductase family.</text>
</comment>